<name>A0A9P5D0S3_9EURO</name>
<dbReference type="EMBL" id="JAAQVJ010000027">
    <property type="protein sequence ID" value="KAF3899304.1"/>
    <property type="molecule type" value="Genomic_DNA"/>
</dbReference>
<keyword evidence="2 6" id="KW-0812">Transmembrane</keyword>
<feature type="compositionally biased region" description="Low complexity" evidence="5">
    <location>
        <begin position="143"/>
        <end position="266"/>
    </location>
</feature>
<keyword evidence="3 6" id="KW-1133">Transmembrane helix</keyword>
<proteinExistence type="predicted"/>
<feature type="region of interest" description="Disordered" evidence="5">
    <location>
        <begin position="31"/>
        <end position="51"/>
    </location>
</feature>
<gene>
    <name evidence="7" type="ORF">GY632_1402</name>
</gene>
<feature type="region of interest" description="Disordered" evidence="5">
    <location>
        <begin position="91"/>
        <end position="300"/>
    </location>
</feature>
<accession>A0A9P5D0S3</accession>
<dbReference type="GO" id="GO:0016020">
    <property type="term" value="C:membrane"/>
    <property type="evidence" value="ECO:0007669"/>
    <property type="project" value="UniProtKB-SubCell"/>
</dbReference>
<feature type="compositionally biased region" description="Basic and acidic residues" evidence="5">
    <location>
        <begin position="31"/>
        <end position="49"/>
    </location>
</feature>
<comment type="caution">
    <text evidence="7">The sequence shown here is derived from an EMBL/GenBank/DDBJ whole genome shotgun (WGS) entry which is preliminary data.</text>
</comment>
<sequence>MPRMGAHHIDRRKHWKGPEYRIKDIVQREVEQLPKDRQNNETPPKHETTRTTTVVLTVIEAVLMDGTTAAVFTVPSLPATVSHSRLGVVTIPSGSKSPIIVSPFPTPQTKIPDLKSVSQPPPSQPSKPSTNVSLPSSKHSLPSTHVSLPSSQHSSPSTHVPQPSKPSTNSSSPSTIPVTSHASTSILPNSSSKDSSIPSNTQSTPPSESSKTSTLSTLNSSTSTSKPASISSTHSVSSSTSYSPSSSHTFSSSSISLSSVSTSSASKYPPGGGGGELTGGHPQPTAPTEPNGDPSKAASNSDVPKIVGGVVGGVAGIALIIILLLLLRRVRKRKAVRESSNLTGGIMSSRASADRNTFSTSNTSQLSGTVLGGATRVFDRFRTSTASMAVEPVERGFQKIGGRKLASVLETGGDGYDDKFGTDEKSLIVPPRPSGHQTETTATGGEGSTGNGLHKELGLGGAMSRSADRPISDDSIYSERVAFRPSPARTPIATPVGSAICEGIVTTPQSGIVAPSEPLPAASTPSGRDEIGRSLAAADGSRASKFTEGV</sequence>
<evidence type="ECO:0000313" key="7">
    <source>
        <dbReference type="EMBL" id="KAF3899304.1"/>
    </source>
</evidence>
<evidence type="ECO:0000256" key="6">
    <source>
        <dbReference type="SAM" id="Phobius"/>
    </source>
</evidence>
<feature type="region of interest" description="Disordered" evidence="5">
    <location>
        <begin position="419"/>
        <end position="452"/>
    </location>
</feature>
<dbReference type="InterPro" id="IPR051694">
    <property type="entry name" value="Immunoregulatory_rcpt-like"/>
</dbReference>
<comment type="subcellular location">
    <subcellularLocation>
        <location evidence="1">Membrane</location>
        <topology evidence="1">Single-pass membrane protein</topology>
    </subcellularLocation>
</comment>
<dbReference type="PANTHER" id="PTHR15549">
    <property type="entry name" value="PAIRED IMMUNOGLOBULIN-LIKE TYPE 2 RECEPTOR"/>
    <property type="match status" value="1"/>
</dbReference>
<feature type="compositionally biased region" description="Polar residues" evidence="5">
    <location>
        <begin position="130"/>
        <end position="142"/>
    </location>
</feature>
<evidence type="ECO:0000256" key="1">
    <source>
        <dbReference type="ARBA" id="ARBA00004167"/>
    </source>
</evidence>
<protein>
    <submittedName>
        <fullName evidence="7">A-agglutinin anchorage subunit</fullName>
    </submittedName>
</protein>
<dbReference type="GO" id="GO:0071944">
    <property type="term" value="C:cell periphery"/>
    <property type="evidence" value="ECO:0007669"/>
    <property type="project" value="UniProtKB-ARBA"/>
</dbReference>
<dbReference type="Proteomes" id="UP000749309">
    <property type="component" value="Unassembled WGS sequence"/>
</dbReference>
<reference evidence="7" key="1">
    <citation type="submission" date="2020-03" db="EMBL/GenBank/DDBJ databases">
        <title>Whole Genome Sequence of Trichophyton interdigitale from India.</title>
        <authorList>
            <person name="Kumar P."/>
        </authorList>
    </citation>
    <scope>NUCLEOTIDE SEQUENCE</scope>
    <source>
        <strain evidence="7">UCMS-IGIB-CI14</strain>
    </source>
</reference>
<feature type="region of interest" description="Disordered" evidence="5">
    <location>
        <begin position="510"/>
        <end position="550"/>
    </location>
</feature>
<evidence type="ECO:0000256" key="4">
    <source>
        <dbReference type="ARBA" id="ARBA00023136"/>
    </source>
</evidence>
<evidence type="ECO:0000313" key="8">
    <source>
        <dbReference type="Proteomes" id="UP000749309"/>
    </source>
</evidence>
<keyword evidence="4 6" id="KW-0472">Membrane</keyword>
<dbReference type="AlphaFoldDB" id="A0A9P5D0S3"/>
<evidence type="ECO:0000256" key="3">
    <source>
        <dbReference type="ARBA" id="ARBA00022989"/>
    </source>
</evidence>
<evidence type="ECO:0000256" key="2">
    <source>
        <dbReference type="ARBA" id="ARBA00022692"/>
    </source>
</evidence>
<feature type="transmembrane region" description="Helical" evidence="6">
    <location>
        <begin position="306"/>
        <end position="327"/>
    </location>
</feature>
<organism evidence="7 8">
    <name type="scientific">Trichophyton interdigitale</name>
    <dbReference type="NCBI Taxonomy" id="101480"/>
    <lineage>
        <taxon>Eukaryota</taxon>
        <taxon>Fungi</taxon>
        <taxon>Dikarya</taxon>
        <taxon>Ascomycota</taxon>
        <taxon>Pezizomycotina</taxon>
        <taxon>Eurotiomycetes</taxon>
        <taxon>Eurotiomycetidae</taxon>
        <taxon>Onygenales</taxon>
        <taxon>Arthrodermataceae</taxon>
        <taxon>Trichophyton</taxon>
    </lineage>
</organism>
<evidence type="ECO:0000256" key="5">
    <source>
        <dbReference type="SAM" id="MobiDB-lite"/>
    </source>
</evidence>